<dbReference type="SUPFAM" id="SSF56112">
    <property type="entry name" value="Protein kinase-like (PK-like)"/>
    <property type="match status" value="1"/>
</dbReference>
<dbReference type="InterPro" id="IPR011009">
    <property type="entry name" value="Kinase-like_dom_sf"/>
</dbReference>
<organism evidence="1 2">
    <name type="scientific">Paramarasmius palmivorus</name>
    <dbReference type="NCBI Taxonomy" id="297713"/>
    <lineage>
        <taxon>Eukaryota</taxon>
        <taxon>Fungi</taxon>
        <taxon>Dikarya</taxon>
        <taxon>Basidiomycota</taxon>
        <taxon>Agaricomycotina</taxon>
        <taxon>Agaricomycetes</taxon>
        <taxon>Agaricomycetidae</taxon>
        <taxon>Agaricales</taxon>
        <taxon>Marasmiineae</taxon>
        <taxon>Marasmiaceae</taxon>
        <taxon>Paramarasmius</taxon>
    </lineage>
</organism>
<reference evidence="1 2" key="1">
    <citation type="submission" date="2024-01" db="EMBL/GenBank/DDBJ databases">
        <title>A draft genome for a cacao thread blight-causing isolate of Paramarasmius palmivorus.</title>
        <authorList>
            <person name="Baruah I.K."/>
            <person name="Bukari Y."/>
            <person name="Amoako-Attah I."/>
            <person name="Meinhardt L.W."/>
            <person name="Bailey B.A."/>
            <person name="Cohen S.P."/>
        </authorList>
    </citation>
    <scope>NUCLEOTIDE SEQUENCE [LARGE SCALE GENOMIC DNA]</scope>
    <source>
        <strain evidence="1 2">GH-12</strain>
    </source>
</reference>
<dbReference type="AlphaFoldDB" id="A0AAW0ATE3"/>
<name>A0AAW0ATE3_9AGAR</name>
<comment type="caution">
    <text evidence="1">The sequence shown here is derived from an EMBL/GenBank/DDBJ whole genome shotgun (WGS) entry which is preliminary data.</text>
</comment>
<evidence type="ECO:0000313" key="2">
    <source>
        <dbReference type="Proteomes" id="UP001383192"/>
    </source>
</evidence>
<accession>A0AAW0ATE3</accession>
<dbReference type="EMBL" id="JAYKXP010000300">
    <property type="protein sequence ID" value="KAK7015913.1"/>
    <property type="molecule type" value="Genomic_DNA"/>
</dbReference>
<proteinExistence type="predicted"/>
<evidence type="ECO:0008006" key="3">
    <source>
        <dbReference type="Google" id="ProtNLM"/>
    </source>
</evidence>
<dbReference type="Proteomes" id="UP001383192">
    <property type="component" value="Unassembled WGS sequence"/>
</dbReference>
<protein>
    <recommendedName>
        <fullName evidence="3">Protein kinase domain-containing protein</fullName>
    </recommendedName>
</protein>
<evidence type="ECO:0000313" key="1">
    <source>
        <dbReference type="EMBL" id="KAK7015913.1"/>
    </source>
</evidence>
<gene>
    <name evidence="1" type="ORF">VNI00_018999</name>
</gene>
<keyword evidence="2" id="KW-1185">Reference proteome</keyword>
<sequence length="312" mass="35388">MPLGITFKLAEDSLYHRAHLFSHYPLVHPRFNSNYPTPQGVDAIEVTVNISIHTDTSTVYAGKLIRGQNTDDIVIKIRDTVGEAEAEALCYEQLKGLQGSTIPRFYGLFRAKGRSGGHLAGILLERFGKPVDRLLEDLGHETKAQILHHVHRIHKAGIALDELEPRHVLSDGNNLRIIDFTNVWPHTCRSTYDYLTAPQVVAGLQELAPARNCPNLYSCAFEMGFWIIPKVTINDFPYNAKGMPTDPHIIKLLHPGHFFDTYNNHQLITLLKIYYQKVHKKMESGVPVEVLQNNMDELMKEAEEEWTVECVT</sequence>